<accession>A0AAD9HQ60</accession>
<reference evidence="2" key="1">
    <citation type="submission" date="2021-06" db="EMBL/GenBank/DDBJ databases">
        <title>Comparative genomics, transcriptomics and evolutionary studies reveal genomic signatures of adaptation to plant cell wall in hemibiotrophic fungi.</title>
        <authorList>
            <consortium name="DOE Joint Genome Institute"/>
            <person name="Baroncelli R."/>
            <person name="Diaz J.F."/>
            <person name="Benocci T."/>
            <person name="Peng M."/>
            <person name="Battaglia E."/>
            <person name="Haridas S."/>
            <person name="Andreopoulos W."/>
            <person name="Labutti K."/>
            <person name="Pangilinan J."/>
            <person name="Floch G.L."/>
            <person name="Makela M.R."/>
            <person name="Henrissat B."/>
            <person name="Grigoriev I.V."/>
            <person name="Crouch J.A."/>
            <person name="De Vries R.P."/>
            <person name="Sukno S.A."/>
            <person name="Thon M.R."/>
        </authorList>
    </citation>
    <scope>NUCLEOTIDE SEQUENCE</scope>
    <source>
        <strain evidence="2">MAFF235873</strain>
    </source>
</reference>
<protein>
    <submittedName>
        <fullName evidence="2">Uncharacterized protein</fullName>
    </submittedName>
</protein>
<feature type="region of interest" description="Disordered" evidence="1">
    <location>
        <begin position="101"/>
        <end position="121"/>
    </location>
</feature>
<keyword evidence="3" id="KW-1185">Reference proteome</keyword>
<name>A0AAD9HQ60_9PEZI</name>
<proteinExistence type="predicted"/>
<organism evidence="2 3">
    <name type="scientific">Colletotrichum zoysiae</name>
    <dbReference type="NCBI Taxonomy" id="1216348"/>
    <lineage>
        <taxon>Eukaryota</taxon>
        <taxon>Fungi</taxon>
        <taxon>Dikarya</taxon>
        <taxon>Ascomycota</taxon>
        <taxon>Pezizomycotina</taxon>
        <taxon>Sordariomycetes</taxon>
        <taxon>Hypocreomycetidae</taxon>
        <taxon>Glomerellales</taxon>
        <taxon>Glomerellaceae</taxon>
        <taxon>Colletotrichum</taxon>
        <taxon>Colletotrichum graminicola species complex</taxon>
    </lineage>
</organism>
<sequence>MASRFPVSVLDFGDGRPYQQGIRDGRVQAQKAVPLENYQVVHNLSWTSPNADIQESSTQEGSAVQIYTKEACHDAAITDNEVGEENTAVEDSSIRITRSMARHEPAADGSSQESSAMPTDTEEVYHDAAITDNEVDEEYMAFEQIDDEDPDSDELSSRSRLQRELEEATLTAQVTVPHPSPNATSLYMSVLTNVQQVLEGVFLETSMELVTPKSKNLRHDSLEILLNFPVLRNYNAHVVNRKTKANNWWQLEGRDPASPNVEIVALDVTTT</sequence>
<evidence type="ECO:0000313" key="3">
    <source>
        <dbReference type="Proteomes" id="UP001232148"/>
    </source>
</evidence>
<dbReference type="EMBL" id="MU842831">
    <property type="protein sequence ID" value="KAK2032387.1"/>
    <property type="molecule type" value="Genomic_DNA"/>
</dbReference>
<comment type="caution">
    <text evidence="2">The sequence shown here is derived from an EMBL/GenBank/DDBJ whole genome shotgun (WGS) entry which is preliminary data.</text>
</comment>
<dbReference type="AlphaFoldDB" id="A0AAD9HQ60"/>
<evidence type="ECO:0000256" key="1">
    <source>
        <dbReference type="SAM" id="MobiDB-lite"/>
    </source>
</evidence>
<feature type="compositionally biased region" description="Polar residues" evidence="1">
    <location>
        <begin position="109"/>
        <end position="118"/>
    </location>
</feature>
<gene>
    <name evidence="2" type="ORF">LX32DRAFT_650005</name>
</gene>
<evidence type="ECO:0000313" key="2">
    <source>
        <dbReference type="EMBL" id="KAK2032387.1"/>
    </source>
</evidence>
<dbReference type="Proteomes" id="UP001232148">
    <property type="component" value="Unassembled WGS sequence"/>
</dbReference>